<dbReference type="Proteomes" id="UP000601435">
    <property type="component" value="Unassembled WGS sequence"/>
</dbReference>
<name>A0A812Z856_9DINO</name>
<dbReference type="OrthoDB" id="433673at2759"/>
<dbReference type="EMBL" id="CAJNJA010046164">
    <property type="protein sequence ID" value="CAE7815243.1"/>
    <property type="molecule type" value="Genomic_DNA"/>
</dbReference>
<evidence type="ECO:0000313" key="2">
    <source>
        <dbReference type="EMBL" id="CAE7815243.1"/>
    </source>
</evidence>
<sequence>MSLAKYGAVCNIPREQRFQVTPEELLVGLGLGQHATVELHGLKKAELNGKQGTVVGYNPETQRWTVRLHDDHSEVALLGTKLVVERAARTGTFRLETLLIDVRDNEDFVNYHIPGAINIPYSKMFMDQQRTLSKLKEWNLATTRIVTYATHDSKFIHTTVGRDLSASNWLWEILGHQLAMLATLSGGFAGWVKEGRPVEAGSMSEGGPRKIFVSEDVPKAFSGDRDAYLRASEKEAAAEATPVSDIKELRKHIGEEPAQKAAAKAASEVPEAPSIWEVVGGADKGGIVVRKSRDTASEQEPQRLATGALIQQRQLVGERMHYVLHTGEGPVEGWVSIRLKTKDLVAKTSRCSAAEANTRAPPG</sequence>
<accession>A0A812Z856</accession>
<dbReference type="InterPro" id="IPR001763">
    <property type="entry name" value="Rhodanese-like_dom"/>
</dbReference>
<keyword evidence="3" id="KW-1185">Reference proteome</keyword>
<evidence type="ECO:0000259" key="1">
    <source>
        <dbReference type="PROSITE" id="PS50206"/>
    </source>
</evidence>
<dbReference type="InterPro" id="IPR036873">
    <property type="entry name" value="Rhodanese-like_dom_sf"/>
</dbReference>
<dbReference type="Gene3D" id="3.40.250.10">
    <property type="entry name" value="Rhodanese-like domain"/>
    <property type="match status" value="1"/>
</dbReference>
<dbReference type="AlphaFoldDB" id="A0A812Z856"/>
<dbReference type="CDD" id="cd00158">
    <property type="entry name" value="RHOD"/>
    <property type="match status" value="1"/>
</dbReference>
<comment type="caution">
    <text evidence="2">The sequence shown here is derived from an EMBL/GenBank/DDBJ whole genome shotgun (WGS) entry which is preliminary data.</text>
</comment>
<dbReference type="SUPFAM" id="SSF52821">
    <property type="entry name" value="Rhodanese/Cell cycle control phosphatase"/>
    <property type="match status" value="1"/>
</dbReference>
<protein>
    <recommendedName>
        <fullName evidence="1">Rhodanese domain-containing protein</fullName>
    </recommendedName>
</protein>
<dbReference type="PROSITE" id="PS50206">
    <property type="entry name" value="RHODANESE_3"/>
    <property type="match status" value="1"/>
</dbReference>
<feature type="domain" description="Rhodanese" evidence="1">
    <location>
        <begin position="96"/>
        <end position="200"/>
    </location>
</feature>
<organism evidence="2 3">
    <name type="scientific">Symbiodinium necroappetens</name>
    <dbReference type="NCBI Taxonomy" id="1628268"/>
    <lineage>
        <taxon>Eukaryota</taxon>
        <taxon>Sar</taxon>
        <taxon>Alveolata</taxon>
        <taxon>Dinophyceae</taxon>
        <taxon>Suessiales</taxon>
        <taxon>Symbiodiniaceae</taxon>
        <taxon>Symbiodinium</taxon>
    </lineage>
</organism>
<evidence type="ECO:0000313" key="3">
    <source>
        <dbReference type="Proteomes" id="UP000601435"/>
    </source>
</evidence>
<dbReference type="Pfam" id="PF00581">
    <property type="entry name" value="Rhodanese"/>
    <property type="match status" value="1"/>
</dbReference>
<proteinExistence type="predicted"/>
<reference evidence="2" key="1">
    <citation type="submission" date="2021-02" db="EMBL/GenBank/DDBJ databases">
        <authorList>
            <person name="Dougan E. K."/>
            <person name="Rhodes N."/>
            <person name="Thang M."/>
            <person name="Chan C."/>
        </authorList>
    </citation>
    <scope>NUCLEOTIDE SEQUENCE</scope>
</reference>
<gene>
    <name evidence="2" type="ORF">SNEC2469_LOCUS24192</name>
</gene>